<evidence type="ECO:0000256" key="2">
    <source>
        <dbReference type="ARBA" id="ARBA00022801"/>
    </source>
</evidence>
<evidence type="ECO:0000313" key="5">
    <source>
        <dbReference type="EMBL" id="EME43535.1"/>
    </source>
</evidence>
<dbReference type="OMA" id="TTYSMHV"/>
<dbReference type="PANTHER" id="PTHR21661:SF71">
    <property type="entry name" value="EPOXIDE HYDROLASE N-TERMINAL DOMAIN-CONTAINING PROTEIN"/>
    <property type="match status" value="1"/>
</dbReference>
<dbReference type="Gene3D" id="3.40.50.1820">
    <property type="entry name" value="alpha/beta hydrolase"/>
    <property type="match status" value="1"/>
</dbReference>
<dbReference type="Pfam" id="PF06441">
    <property type="entry name" value="EHN"/>
    <property type="match status" value="1"/>
</dbReference>
<comment type="similarity">
    <text evidence="1">Belongs to the peptidase S33 family.</text>
</comment>
<dbReference type="InterPro" id="IPR010497">
    <property type="entry name" value="Epoxide_hydro_N"/>
</dbReference>
<reference evidence="6" key="1">
    <citation type="journal article" date="2012" name="PLoS Genet.">
        <title>The genomes of the fungal plant pathogens Cladosporium fulvum and Dothistroma septosporum reveal adaptation to different hosts and lifestyles but also signatures of common ancestry.</title>
        <authorList>
            <person name="de Wit P.J.G.M."/>
            <person name="van der Burgt A."/>
            <person name="Oekmen B."/>
            <person name="Stergiopoulos I."/>
            <person name="Abd-Elsalam K.A."/>
            <person name="Aerts A.L."/>
            <person name="Bahkali A.H."/>
            <person name="Beenen H.G."/>
            <person name="Chettri P."/>
            <person name="Cox M.P."/>
            <person name="Datema E."/>
            <person name="de Vries R.P."/>
            <person name="Dhillon B."/>
            <person name="Ganley A.R."/>
            <person name="Griffiths S.A."/>
            <person name="Guo Y."/>
            <person name="Hamelin R.C."/>
            <person name="Henrissat B."/>
            <person name="Kabir M.S."/>
            <person name="Jashni M.K."/>
            <person name="Kema G."/>
            <person name="Klaubauf S."/>
            <person name="Lapidus A."/>
            <person name="Levasseur A."/>
            <person name="Lindquist E."/>
            <person name="Mehrabi R."/>
            <person name="Ohm R.A."/>
            <person name="Owen T.J."/>
            <person name="Salamov A."/>
            <person name="Schwelm A."/>
            <person name="Schijlen E."/>
            <person name="Sun H."/>
            <person name="van den Burg H.A."/>
            <person name="van Ham R.C.H.J."/>
            <person name="Zhang S."/>
            <person name="Goodwin S.B."/>
            <person name="Grigoriev I.V."/>
            <person name="Collemare J."/>
            <person name="Bradshaw R.E."/>
        </authorList>
    </citation>
    <scope>NUCLEOTIDE SEQUENCE [LARGE SCALE GENOMIC DNA]</scope>
    <source>
        <strain evidence="6">NZE10 / CBS 128990</strain>
    </source>
</reference>
<dbReference type="OrthoDB" id="7130006at2759"/>
<sequence length="439" mass="48905">MASTPSSSSGLSPGGSSGSILPYRMHVSQRYLDLTRQKLELTRLPREISSRQQQRNLGVVKSQLEPLVDHWTEDYNWRDQEAHYNDALPQFRLAIHGTRLHFVHRRSMSTTAIPLLVVHGWPESFITVSNMIDGLCNPVATPPRGDENVPSFHVVVPSIPGFGFSDQVSEEGNNIATTAEAFDALMKSIGYTRYIAHGSGWGFKVCRMIALTHPESCIAMHTANPEVPPPRHYFACRNNYGYSPQEFMGPPAPYLDPQVAGLTPPLSPGSQQQQQRERPQTISFALCDSPSGLLAFVLDAIQPPPPPLPAAGTQSTPSSPGSPRLADLNPWTETVLVNWAMMYWLPGPEVALRWLVNSAPMLPGLWTVHSKVYLAISQFGEPSPPQPTHMWIEAYHRIAMLRRRPGQSRFPAWERPMDIVMDLRELAILIGPSYFGMMM</sequence>
<evidence type="ECO:0000259" key="4">
    <source>
        <dbReference type="Pfam" id="PF06441"/>
    </source>
</evidence>
<dbReference type="Proteomes" id="UP000016933">
    <property type="component" value="Unassembled WGS sequence"/>
</dbReference>
<evidence type="ECO:0000313" key="6">
    <source>
        <dbReference type="Proteomes" id="UP000016933"/>
    </source>
</evidence>
<gene>
    <name evidence="5" type="ORF">DOTSEDRAFT_72793</name>
</gene>
<dbReference type="STRING" id="675120.M2YNG1"/>
<feature type="region of interest" description="Disordered" evidence="3">
    <location>
        <begin position="258"/>
        <end position="280"/>
    </location>
</feature>
<dbReference type="InterPro" id="IPR016292">
    <property type="entry name" value="Epoxide_hydrolase"/>
</dbReference>
<dbReference type="HOGENOM" id="CLU_019414_5_0_1"/>
<accession>M2YNG1</accession>
<feature type="region of interest" description="Disordered" evidence="3">
    <location>
        <begin position="305"/>
        <end position="327"/>
    </location>
</feature>
<keyword evidence="6" id="KW-1185">Reference proteome</keyword>
<dbReference type="GO" id="GO:0097176">
    <property type="term" value="P:epoxide metabolic process"/>
    <property type="evidence" value="ECO:0007669"/>
    <property type="project" value="TreeGrafter"/>
</dbReference>
<dbReference type="SUPFAM" id="SSF53474">
    <property type="entry name" value="alpha/beta-Hydrolases"/>
    <property type="match status" value="1"/>
</dbReference>
<feature type="compositionally biased region" description="Low complexity" evidence="3">
    <location>
        <begin position="312"/>
        <end position="323"/>
    </location>
</feature>
<evidence type="ECO:0000256" key="1">
    <source>
        <dbReference type="ARBA" id="ARBA00010088"/>
    </source>
</evidence>
<evidence type="ECO:0000256" key="3">
    <source>
        <dbReference type="SAM" id="MobiDB-lite"/>
    </source>
</evidence>
<dbReference type="PIRSF" id="PIRSF001112">
    <property type="entry name" value="Epoxide_hydrolase"/>
    <property type="match status" value="1"/>
</dbReference>
<dbReference type="PANTHER" id="PTHR21661">
    <property type="entry name" value="EPOXIDE HYDROLASE 1-RELATED"/>
    <property type="match status" value="1"/>
</dbReference>
<dbReference type="eggNOG" id="KOG2565">
    <property type="taxonomic scope" value="Eukaryota"/>
</dbReference>
<dbReference type="GO" id="GO:0004301">
    <property type="term" value="F:epoxide hydrolase activity"/>
    <property type="evidence" value="ECO:0007669"/>
    <property type="project" value="TreeGrafter"/>
</dbReference>
<proteinExistence type="inferred from homology"/>
<reference evidence="5 6" key="2">
    <citation type="journal article" date="2012" name="PLoS Pathog.">
        <title>Diverse lifestyles and strategies of plant pathogenesis encoded in the genomes of eighteen Dothideomycetes fungi.</title>
        <authorList>
            <person name="Ohm R.A."/>
            <person name="Feau N."/>
            <person name="Henrissat B."/>
            <person name="Schoch C.L."/>
            <person name="Horwitz B.A."/>
            <person name="Barry K.W."/>
            <person name="Condon B.J."/>
            <person name="Copeland A.C."/>
            <person name="Dhillon B."/>
            <person name="Glaser F."/>
            <person name="Hesse C.N."/>
            <person name="Kosti I."/>
            <person name="LaButti K."/>
            <person name="Lindquist E.A."/>
            <person name="Lucas S."/>
            <person name="Salamov A.A."/>
            <person name="Bradshaw R.E."/>
            <person name="Ciuffetti L."/>
            <person name="Hamelin R.C."/>
            <person name="Kema G.H.J."/>
            <person name="Lawrence C."/>
            <person name="Scott J.A."/>
            <person name="Spatafora J.W."/>
            <person name="Turgeon B.G."/>
            <person name="de Wit P.J.G.M."/>
            <person name="Zhong S."/>
            <person name="Goodwin S.B."/>
            <person name="Grigoriev I.V."/>
        </authorList>
    </citation>
    <scope>NUCLEOTIDE SEQUENCE [LARGE SCALE GENOMIC DNA]</scope>
    <source>
        <strain evidence="6">NZE10 / CBS 128990</strain>
    </source>
</reference>
<organism evidence="5 6">
    <name type="scientific">Dothistroma septosporum (strain NZE10 / CBS 128990)</name>
    <name type="common">Red band needle blight fungus</name>
    <name type="synonym">Mycosphaerella pini</name>
    <dbReference type="NCBI Taxonomy" id="675120"/>
    <lineage>
        <taxon>Eukaryota</taxon>
        <taxon>Fungi</taxon>
        <taxon>Dikarya</taxon>
        <taxon>Ascomycota</taxon>
        <taxon>Pezizomycotina</taxon>
        <taxon>Dothideomycetes</taxon>
        <taxon>Dothideomycetidae</taxon>
        <taxon>Mycosphaerellales</taxon>
        <taxon>Mycosphaerellaceae</taxon>
        <taxon>Dothistroma</taxon>
    </lineage>
</organism>
<name>M2YNG1_DOTSN</name>
<keyword evidence="2" id="KW-0378">Hydrolase</keyword>
<protein>
    <recommendedName>
        <fullName evidence="4">Epoxide hydrolase N-terminal domain-containing protein</fullName>
    </recommendedName>
</protein>
<dbReference type="EMBL" id="KB446540">
    <property type="protein sequence ID" value="EME43535.1"/>
    <property type="molecule type" value="Genomic_DNA"/>
</dbReference>
<dbReference type="InterPro" id="IPR029058">
    <property type="entry name" value="AB_hydrolase_fold"/>
</dbReference>
<feature type="domain" description="Epoxide hydrolase N-terminal" evidence="4">
    <location>
        <begin position="22"/>
        <end position="127"/>
    </location>
</feature>
<dbReference type="AlphaFoldDB" id="M2YNG1"/>
<dbReference type="SMR" id="M2YNG1"/>